<dbReference type="Proteomes" id="UP000184522">
    <property type="component" value="Unassembled WGS sequence"/>
</dbReference>
<accession>A0A1M5JLH1</accession>
<dbReference type="InterPro" id="IPR051013">
    <property type="entry name" value="MBL_superfamily_lactonases"/>
</dbReference>
<dbReference type="Pfam" id="PF00753">
    <property type="entry name" value="Lactamase_B"/>
    <property type="match status" value="1"/>
</dbReference>
<keyword evidence="4" id="KW-0862">Zinc</keyword>
<comment type="similarity">
    <text evidence="1">Belongs to the metallo-beta-lactamase superfamily.</text>
</comment>
<evidence type="ECO:0000256" key="2">
    <source>
        <dbReference type="ARBA" id="ARBA00022723"/>
    </source>
</evidence>
<evidence type="ECO:0000313" key="6">
    <source>
        <dbReference type="EMBL" id="SHG40873.1"/>
    </source>
</evidence>
<evidence type="ECO:0000256" key="1">
    <source>
        <dbReference type="ARBA" id="ARBA00007749"/>
    </source>
</evidence>
<dbReference type="GO" id="GO:0046872">
    <property type="term" value="F:metal ion binding"/>
    <property type="evidence" value="ECO:0007669"/>
    <property type="project" value="UniProtKB-KW"/>
</dbReference>
<name>A0A1M5JLH1_9FLAO</name>
<proteinExistence type="inferred from homology"/>
<dbReference type="InterPro" id="IPR001279">
    <property type="entry name" value="Metallo-B-lactamas"/>
</dbReference>
<dbReference type="Gene3D" id="3.60.15.10">
    <property type="entry name" value="Ribonuclease Z/Hydroxyacylglutathione hydrolase-like"/>
    <property type="match status" value="1"/>
</dbReference>
<reference evidence="7" key="1">
    <citation type="submission" date="2016-11" db="EMBL/GenBank/DDBJ databases">
        <authorList>
            <person name="Varghese N."/>
            <person name="Submissions S."/>
        </authorList>
    </citation>
    <scope>NUCLEOTIDE SEQUENCE [LARGE SCALE GENOMIC DNA]</scope>
    <source>
        <strain evidence="7">DSM 25330</strain>
    </source>
</reference>
<dbReference type="STRING" id="1089305.SAMN05444148_0056"/>
<keyword evidence="3" id="KW-0378">Hydrolase</keyword>
<dbReference type="EMBL" id="FQWS01000001">
    <property type="protein sequence ID" value="SHG40873.1"/>
    <property type="molecule type" value="Genomic_DNA"/>
</dbReference>
<evidence type="ECO:0000313" key="7">
    <source>
        <dbReference type="Proteomes" id="UP000184522"/>
    </source>
</evidence>
<gene>
    <name evidence="6" type="ORF">SAMN05444148_0056</name>
</gene>
<organism evidence="6 7">
    <name type="scientific">Winogradskyella jejuensis</name>
    <dbReference type="NCBI Taxonomy" id="1089305"/>
    <lineage>
        <taxon>Bacteria</taxon>
        <taxon>Pseudomonadati</taxon>
        <taxon>Bacteroidota</taxon>
        <taxon>Flavobacteriia</taxon>
        <taxon>Flavobacteriales</taxon>
        <taxon>Flavobacteriaceae</taxon>
        <taxon>Winogradskyella</taxon>
    </lineage>
</organism>
<feature type="domain" description="Metallo-beta-lactamase" evidence="5">
    <location>
        <begin position="20"/>
        <end position="233"/>
    </location>
</feature>
<dbReference type="SUPFAM" id="SSF56281">
    <property type="entry name" value="Metallo-hydrolase/oxidoreductase"/>
    <property type="match status" value="1"/>
</dbReference>
<evidence type="ECO:0000256" key="4">
    <source>
        <dbReference type="ARBA" id="ARBA00022833"/>
    </source>
</evidence>
<sequence>MTKIHHLNCVKIESPMGSAVGHCLVIVEDDKLVLIDAGIGLLESKQPEERLGKELIEATGFVFDEKLTAIKQIEKLGLSPKNVSDIICSHLDPDHIGGLVDFPKAKVHVSKEEYESFKSGNERYLQQQLSHKPDLELYKINDSEWFGLPARKVVLSIQTEVFFIPLFGHTLGHCGIAIKSNNKWTFYAGDAYYLRAELEDKNHPVDQLATIRAENNILRLESLEKVRKIIKKHGDAISYFGYHDPIELNLSDK</sequence>
<dbReference type="GO" id="GO:0016787">
    <property type="term" value="F:hydrolase activity"/>
    <property type="evidence" value="ECO:0007669"/>
    <property type="project" value="UniProtKB-KW"/>
</dbReference>
<protein>
    <submittedName>
        <fullName evidence="6">Glyoxylase, beta-lactamase superfamily II</fullName>
    </submittedName>
</protein>
<dbReference type="PANTHER" id="PTHR42978">
    <property type="entry name" value="QUORUM-QUENCHING LACTONASE YTNP-RELATED-RELATED"/>
    <property type="match status" value="1"/>
</dbReference>
<dbReference type="OrthoDB" id="9802248at2"/>
<evidence type="ECO:0000256" key="3">
    <source>
        <dbReference type="ARBA" id="ARBA00022801"/>
    </source>
</evidence>
<keyword evidence="2" id="KW-0479">Metal-binding</keyword>
<dbReference type="SMART" id="SM00849">
    <property type="entry name" value="Lactamase_B"/>
    <property type="match status" value="1"/>
</dbReference>
<dbReference type="RefSeq" id="WP_073081440.1">
    <property type="nucleotide sequence ID" value="NZ_FQWS01000001.1"/>
</dbReference>
<dbReference type="InterPro" id="IPR036866">
    <property type="entry name" value="RibonucZ/Hydroxyglut_hydro"/>
</dbReference>
<dbReference type="CDD" id="cd07742">
    <property type="entry name" value="metallo-hydrolase-like_MBL-fold"/>
    <property type="match status" value="1"/>
</dbReference>
<dbReference type="AlphaFoldDB" id="A0A1M5JLH1"/>
<dbReference type="PANTHER" id="PTHR42978:SF3">
    <property type="entry name" value="BLR3078 PROTEIN"/>
    <property type="match status" value="1"/>
</dbReference>
<keyword evidence="7" id="KW-1185">Reference proteome</keyword>
<evidence type="ECO:0000259" key="5">
    <source>
        <dbReference type="SMART" id="SM00849"/>
    </source>
</evidence>